<dbReference type="SUPFAM" id="SSF51735">
    <property type="entry name" value="NAD(P)-binding Rossmann-fold domains"/>
    <property type="match status" value="1"/>
</dbReference>
<evidence type="ECO:0000313" key="5">
    <source>
        <dbReference type="EMBL" id="ADJ49094.1"/>
    </source>
</evidence>
<dbReference type="NCBIfam" id="TIGR01777">
    <property type="entry name" value="yfcH"/>
    <property type="match status" value="1"/>
</dbReference>
<dbReference type="Proteomes" id="UP000000328">
    <property type="component" value="Chromosome"/>
</dbReference>
<dbReference type="Pfam" id="PF08338">
    <property type="entry name" value="DUF1731"/>
    <property type="match status" value="1"/>
</dbReference>
<protein>
    <submittedName>
        <fullName evidence="5">NAD-dependent nucleoside-diphosphate sugar epimerase</fullName>
    </submittedName>
</protein>
<feature type="region of interest" description="Disordered" evidence="2">
    <location>
        <begin position="1"/>
        <end position="22"/>
    </location>
</feature>
<dbReference type="Pfam" id="PF01370">
    <property type="entry name" value="Epimerase"/>
    <property type="match status" value="1"/>
</dbReference>
<evidence type="ECO:0000259" key="3">
    <source>
        <dbReference type="Pfam" id="PF01370"/>
    </source>
</evidence>
<dbReference type="eggNOG" id="COG1090">
    <property type="taxonomic scope" value="Bacteria"/>
</dbReference>
<organism evidence="5 6">
    <name type="scientific">Amycolatopsis mediterranei (strain U-32)</name>
    <dbReference type="NCBI Taxonomy" id="749927"/>
    <lineage>
        <taxon>Bacteria</taxon>
        <taxon>Bacillati</taxon>
        <taxon>Actinomycetota</taxon>
        <taxon>Actinomycetes</taxon>
        <taxon>Pseudonocardiales</taxon>
        <taxon>Pseudonocardiaceae</taxon>
        <taxon>Amycolatopsis</taxon>
    </lineage>
</organism>
<reference evidence="5 6" key="1">
    <citation type="journal article" date="2010" name="Cell Res.">
        <title>Complete genome sequence of the rifamycin SV-producing Amycolatopsis mediterranei U32 revealed its genetic characteristics in phylogeny and metabolism.</title>
        <authorList>
            <person name="Zhao W."/>
            <person name="Zhong Y."/>
            <person name="Yuan H."/>
            <person name="Wang J."/>
            <person name="Zheng H."/>
            <person name="Wang Y."/>
            <person name="Cen X."/>
            <person name="Xu F."/>
            <person name="Bai J."/>
            <person name="Han X."/>
            <person name="Lu G."/>
            <person name="Zhu Y."/>
            <person name="Shao Z."/>
            <person name="Yan H."/>
            <person name="Li C."/>
            <person name="Peng N."/>
            <person name="Zhang Z."/>
            <person name="Zhang Y."/>
            <person name="Lin W."/>
            <person name="Fan Y."/>
            <person name="Qin Z."/>
            <person name="Hu Y."/>
            <person name="Zhu B."/>
            <person name="Wang S."/>
            <person name="Ding X."/>
            <person name="Zhao G.P."/>
        </authorList>
    </citation>
    <scope>NUCLEOTIDE SEQUENCE [LARGE SCALE GENOMIC DNA]</scope>
    <source>
        <strain evidence="6">U-32</strain>
    </source>
</reference>
<dbReference type="GeneID" id="92875014"/>
<dbReference type="InterPro" id="IPR036291">
    <property type="entry name" value="NAD(P)-bd_dom_sf"/>
</dbReference>
<evidence type="ECO:0000313" key="6">
    <source>
        <dbReference type="Proteomes" id="UP000000328"/>
    </source>
</evidence>
<dbReference type="Gene3D" id="3.40.50.720">
    <property type="entry name" value="NAD(P)-binding Rossmann-like Domain"/>
    <property type="match status" value="1"/>
</dbReference>
<dbReference type="InterPro" id="IPR001509">
    <property type="entry name" value="Epimerase_deHydtase"/>
</dbReference>
<dbReference type="HOGENOM" id="CLU_047373_4_0_11"/>
<evidence type="ECO:0000256" key="2">
    <source>
        <dbReference type="SAM" id="MobiDB-lite"/>
    </source>
</evidence>
<dbReference type="EMBL" id="CP002000">
    <property type="protein sequence ID" value="ADJ49094.1"/>
    <property type="molecule type" value="Genomic_DNA"/>
</dbReference>
<dbReference type="InterPro" id="IPR013549">
    <property type="entry name" value="DUF1731"/>
</dbReference>
<dbReference type="AlphaFoldDB" id="A0A0H3DHG5"/>
<evidence type="ECO:0000259" key="4">
    <source>
        <dbReference type="Pfam" id="PF08338"/>
    </source>
</evidence>
<proteinExistence type="inferred from homology"/>
<dbReference type="KEGG" id="amd:AMED_7380"/>
<dbReference type="PATRIC" id="fig|749927.5.peg.7675"/>
<dbReference type="PANTHER" id="PTHR11092">
    <property type="entry name" value="SUGAR NUCLEOTIDE EPIMERASE RELATED"/>
    <property type="match status" value="1"/>
</dbReference>
<dbReference type="RefSeq" id="WP_013229137.1">
    <property type="nucleotide sequence ID" value="NC_014318.1"/>
</dbReference>
<sequence length="363" mass="38374">MARVFRPVVRPSAEEDGHRPPPVAEAFQRSMAAYRHRQLAADLAAHRRYRHDPLTVAVTGSSGLVGTALTALLTIGGHHVVRLVRRPAETPGERMWRPEAPAADLLTGVDAVVHLAGAPIAGRFDDRHRRAVRDSRIAPTRALADLAARTAGGPKVFVSASAAGYYGPDRGDELLTEESERGQGFLADVVTGWEAATEPASEAGLRVVRVRTGLVLSPRGGLLRVQYPLFAAGLGGPLGTGRQWMPWIGLDDLADVYLRALTDSVLSGPINAVSPEPVRNNEYTRTLGIVLNRPTLPEVPSAGPRLLLGEDGARELAGAGRRVAPGRLTAAGHEFRHPHLADALGHLLGTAGDLVGSAAGDPA</sequence>
<feature type="domain" description="DUF1731" evidence="4">
    <location>
        <begin position="299"/>
        <end position="347"/>
    </location>
</feature>
<dbReference type="InterPro" id="IPR010099">
    <property type="entry name" value="SDR39U1"/>
</dbReference>
<gene>
    <name evidence="5" type="ordered locus">AMED_7380</name>
</gene>
<accession>A0A0H3DHG5</accession>
<feature type="domain" description="NAD-dependent epimerase/dehydratase" evidence="3">
    <location>
        <begin position="56"/>
        <end position="263"/>
    </location>
</feature>
<name>A0A0H3DHG5_AMYMU</name>
<evidence type="ECO:0000256" key="1">
    <source>
        <dbReference type="ARBA" id="ARBA00009353"/>
    </source>
</evidence>
<dbReference type="OrthoDB" id="9801773at2"/>
<comment type="similarity">
    <text evidence="1">Belongs to the NAD(P)-dependent epimerase/dehydratase family. SDR39U1 subfamily.</text>
</comment>
<dbReference type="PANTHER" id="PTHR11092:SF0">
    <property type="entry name" value="EPIMERASE FAMILY PROTEIN SDR39U1"/>
    <property type="match status" value="1"/>
</dbReference>